<accession>A0A2K3CYY2</accession>
<evidence type="ECO:0000313" key="3">
    <source>
        <dbReference type="Proteomes" id="UP000006906"/>
    </source>
</evidence>
<dbReference type="KEGG" id="cre:CHLRE_14g633903v5"/>
<feature type="region of interest" description="Disordered" evidence="1">
    <location>
        <begin position="110"/>
        <end position="175"/>
    </location>
</feature>
<dbReference type="Proteomes" id="UP000006906">
    <property type="component" value="Chromosome 14"/>
</dbReference>
<dbReference type="EMBL" id="CM008975">
    <property type="protein sequence ID" value="PNW73495.1"/>
    <property type="molecule type" value="Genomic_DNA"/>
</dbReference>
<dbReference type="InParanoid" id="A0A2K3CYY2"/>
<dbReference type="GeneID" id="66056365"/>
<reference evidence="2 3" key="1">
    <citation type="journal article" date="2007" name="Science">
        <title>The Chlamydomonas genome reveals the evolution of key animal and plant functions.</title>
        <authorList>
            <person name="Merchant S.S."/>
            <person name="Prochnik S.E."/>
            <person name="Vallon O."/>
            <person name="Harris E.H."/>
            <person name="Karpowicz S.J."/>
            <person name="Witman G.B."/>
            <person name="Terry A."/>
            <person name="Salamov A."/>
            <person name="Fritz-Laylin L.K."/>
            <person name="Marechal-Drouard L."/>
            <person name="Marshall W.F."/>
            <person name="Qu L.H."/>
            <person name="Nelson D.R."/>
            <person name="Sanderfoot A.A."/>
            <person name="Spalding M.H."/>
            <person name="Kapitonov V.V."/>
            <person name="Ren Q."/>
            <person name="Ferris P."/>
            <person name="Lindquist E."/>
            <person name="Shapiro H."/>
            <person name="Lucas S.M."/>
            <person name="Grimwood J."/>
            <person name="Schmutz J."/>
            <person name="Cardol P."/>
            <person name="Cerutti H."/>
            <person name="Chanfreau G."/>
            <person name="Chen C.L."/>
            <person name="Cognat V."/>
            <person name="Croft M.T."/>
            <person name="Dent R."/>
            <person name="Dutcher S."/>
            <person name="Fernandez E."/>
            <person name="Fukuzawa H."/>
            <person name="Gonzalez-Ballester D."/>
            <person name="Gonzalez-Halphen D."/>
            <person name="Hallmann A."/>
            <person name="Hanikenne M."/>
            <person name="Hippler M."/>
            <person name="Inwood W."/>
            <person name="Jabbari K."/>
            <person name="Kalanon M."/>
            <person name="Kuras R."/>
            <person name="Lefebvre P.A."/>
            <person name="Lemaire S.D."/>
            <person name="Lobanov A.V."/>
            <person name="Lohr M."/>
            <person name="Manuell A."/>
            <person name="Meier I."/>
            <person name="Mets L."/>
            <person name="Mittag M."/>
            <person name="Mittelmeier T."/>
            <person name="Moroney J.V."/>
            <person name="Moseley J."/>
            <person name="Napoli C."/>
            <person name="Nedelcu A.M."/>
            <person name="Niyogi K."/>
            <person name="Novoselov S.V."/>
            <person name="Paulsen I.T."/>
            <person name="Pazour G."/>
            <person name="Purton S."/>
            <person name="Ral J.P."/>
            <person name="Riano-Pachon D.M."/>
            <person name="Riekhof W."/>
            <person name="Rymarquis L."/>
            <person name="Schroda M."/>
            <person name="Stern D."/>
            <person name="Umen J."/>
            <person name="Willows R."/>
            <person name="Wilson N."/>
            <person name="Zimmer S.L."/>
            <person name="Allmer J."/>
            <person name="Balk J."/>
            <person name="Bisova K."/>
            <person name="Chen C.J."/>
            <person name="Elias M."/>
            <person name="Gendler K."/>
            <person name="Hauser C."/>
            <person name="Lamb M.R."/>
            <person name="Ledford H."/>
            <person name="Long J.C."/>
            <person name="Minagawa J."/>
            <person name="Page M.D."/>
            <person name="Pan J."/>
            <person name="Pootakham W."/>
            <person name="Roje S."/>
            <person name="Rose A."/>
            <person name="Stahlberg E."/>
            <person name="Terauchi A.M."/>
            <person name="Yang P."/>
            <person name="Ball S."/>
            <person name="Bowler C."/>
            <person name="Dieckmann C.L."/>
            <person name="Gladyshev V.N."/>
            <person name="Green P."/>
            <person name="Jorgensen R."/>
            <person name="Mayfield S."/>
            <person name="Mueller-Roeber B."/>
            <person name="Rajamani S."/>
            <person name="Sayre R.T."/>
            <person name="Brokstein P."/>
            <person name="Dubchak I."/>
            <person name="Goodstein D."/>
            <person name="Hornick L."/>
            <person name="Huang Y.W."/>
            <person name="Jhaveri J."/>
            <person name="Luo Y."/>
            <person name="Martinez D."/>
            <person name="Ngau W.C."/>
            <person name="Otillar B."/>
            <person name="Poliakov A."/>
            <person name="Porter A."/>
            <person name="Szajkowski L."/>
            <person name="Werner G."/>
            <person name="Zhou K."/>
            <person name="Grigoriev I.V."/>
            <person name="Rokhsar D.S."/>
            <person name="Grossman A.R."/>
        </authorList>
    </citation>
    <scope>NUCLEOTIDE SEQUENCE [LARGE SCALE GENOMIC DNA]</scope>
    <source>
        <strain evidence="3">CC-503</strain>
    </source>
</reference>
<feature type="compositionally biased region" description="Acidic residues" evidence="1">
    <location>
        <begin position="120"/>
        <end position="145"/>
    </location>
</feature>
<dbReference type="Gramene" id="PNW73495">
    <property type="protein sequence ID" value="PNW73495"/>
    <property type="gene ID" value="CHLRE_14g633903v5"/>
</dbReference>
<gene>
    <name evidence="2" type="ORF">CHLRE_14g633903v5</name>
</gene>
<proteinExistence type="predicted"/>
<sequence length="279" mass="30193">MGSSGSSISLQCGALHSFKITLAYRGGRRGGTAFNPFGYRLGGWPQRIKHKPRVVLAADVQVLPYLPKEVVVVLPALRGWPPGRYLLREHRVACGCGACREAQGYAVEGSEAGGAGAGESGEDEEDEEEEEEAEDLQQETQVDEEASTRHGDTGARAGIAGPAAAGGPGRAPRRYKRRLRMDERGGFWAPHRYVEHAAGVRLGGGRQPAGVPPLRSQDWIRFQVPLPGRGQGQGPGGQSELGTRHVELTVSELCRELGYRWQHRKCLPPPPPLPPPHQQ</sequence>
<protein>
    <submittedName>
        <fullName evidence="2">Uncharacterized protein</fullName>
    </submittedName>
</protein>
<evidence type="ECO:0000256" key="1">
    <source>
        <dbReference type="SAM" id="MobiDB-lite"/>
    </source>
</evidence>
<feature type="compositionally biased region" description="Low complexity" evidence="1">
    <location>
        <begin position="154"/>
        <end position="163"/>
    </location>
</feature>
<dbReference type="OrthoDB" id="547860at2759"/>
<dbReference type="RefSeq" id="XP_042917148.1">
    <property type="nucleotide sequence ID" value="XM_043070474.1"/>
</dbReference>
<organism evidence="2 3">
    <name type="scientific">Chlamydomonas reinhardtii</name>
    <name type="common">Chlamydomonas smithii</name>
    <dbReference type="NCBI Taxonomy" id="3055"/>
    <lineage>
        <taxon>Eukaryota</taxon>
        <taxon>Viridiplantae</taxon>
        <taxon>Chlorophyta</taxon>
        <taxon>core chlorophytes</taxon>
        <taxon>Chlorophyceae</taxon>
        <taxon>CS clade</taxon>
        <taxon>Chlamydomonadales</taxon>
        <taxon>Chlamydomonadaceae</taxon>
        <taxon>Chlamydomonas</taxon>
    </lineage>
</organism>
<dbReference type="AlphaFoldDB" id="A0A2K3CYY2"/>
<name>A0A2K3CYY2_CHLRE</name>
<keyword evidence="3" id="KW-1185">Reference proteome</keyword>
<evidence type="ECO:0000313" key="2">
    <source>
        <dbReference type="EMBL" id="PNW73495.1"/>
    </source>
</evidence>